<dbReference type="Gene3D" id="1.10.150.240">
    <property type="entry name" value="Putative phosphatase, domain 2"/>
    <property type="match status" value="1"/>
</dbReference>
<dbReference type="SFLD" id="SFLDG01129">
    <property type="entry name" value="C1.5:_HAD__Beta-PGM__Phosphata"/>
    <property type="match status" value="1"/>
</dbReference>
<dbReference type="EMBL" id="CP026948">
    <property type="protein sequence ID" value="AWB85070.1"/>
    <property type="molecule type" value="Genomic_DNA"/>
</dbReference>
<keyword evidence="2" id="KW-1185">Reference proteome</keyword>
<dbReference type="InterPro" id="IPR006439">
    <property type="entry name" value="HAD-SF_hydro_IA"/>
</dbReference>
<dbReference type="NCBIfam" id="TIGR01509">
    <property type="entry name" value="HAD-SF-IA-v3"/>
    <property type="match status" value="1"/>
</dbReference>
<dbReference type="InterPro" id="IPR036412">
    <property type="entry name" value="HAD-like_sf"/>
</dbReference>
<protein>
    <submittedName>
        <fullName evidence="1">Phosphatase</fullName>
    </submittedName>
</protein>
<dbReference type="PANTHER" id="PTHR18901:SF38">
    <property type="entry name" value="PSEUDOURIDINE-5'-PHOSPHATASE"/>
    <property type="match status" value="1"/>
</dbReference>
<dbReference type="KEGG" id="clia:C3E79_05605"/>
<dbReference type="RefSeq" id="WP_108405078.1">
    <property type="nucleotide sequence ID" value="NZ_CP026948.1"/>
</dbReference>
<dbReference type="Proteomes" id="UP000244754">
    <property type="component" value="Chromosome"/>
</dbReference>
<dbReference type="SFLD" id="SFLDS00003">
    <property type="entry name" value="Haloacid_Dehalogenase"/>
    <property type="match status" value="1"/>
</dbReference>
<dbReference type="PANTHER" id="PTHR18901">
    <property type="entry name" value="2-DEOXYGLUCOSE-6-PHOSPHATE PHOSPHATASE 2"/>
    <property type="match status" value="1"/>
</dbReference>
<sequence>MPKAIFWDMDGTLVDSEPLWGIATYELSERLGRRLTPELREITVGGSFAHTLDVAAAHAGVELRPGDYEHHKQWMYARMAQLLEGSLEPNPGIRGLLASLTAAGVPMMVTTNTERVLADACIAAVGADFFVGSIAGDEVERAKPDPEMYMEAARRVGFGPAQCLVFEDSWAGMSAASAAGCTVLGLAAEVPAGVVPFDPGRFVGAGAADVERWFSELGSSVR</sequence>
<name>A0A2S0WH26_9CORY</name>
<dbReference type="PRINTS" id="PR00413">
    <property type="entry name" value="HADHALOGNASE"/>
</dbReference>
<proteinExistence type="predicted"/>
<gene>
    <name evidence="1" type="ORF">C3E79_05605</name>
</gene>
<dbReference type="SUPFAM" id="SSF56784">
    <property type="entry name" value="HAD-like"/>
    <property type="match status" value="1"/>
</dbReference>
<dbReference type="Gene3D" id="3.40.50.1000">
    <property type="entry name" value="HAD superfamily/HAD-like"/>
    <property type="match status" value="1"/>
</dbReference>
<dbReference type="OrthoDB" id="9797743at2"/>
<dbReference type="AlphaFoldDB" id="A0A2S0WH26"/>
<evidence type="ECO:0000313" key="2">
    <source>
        <dbReference type="Proteomes" id="UP000244754"/>
    </source>
</evidence>
<dbReference type="CDD" id="cd07505">
    <property type="entry name" value="HAD_BPGM-like"/>
    <property type="match status" value="1"/>
</dbReference>
<organism evidence="1 2">
    <name type="scientific">Corynebacterium liangguodongii</name>
    <dbReference type="NCBI Taxonomy" id="2079535"/>
    <lineage>
        <taxon>Bacteria</taxon>
        <taxon>Bacillati</taxon>
        <taxon>Actinomycetota</taxon>
        <taxon>Actinomycetes</taxon>
        <taxon>Mycobacteriales</taxon>
        <taxon>Corynebacteriaceae</taxon>
        <taxon>Corynebacterium</taxon>
    </lineage>
</organism>
<dbReference type="InterPro" id="IPR023198">
    <property type="entry name" value="PGP-like_dom2"/>
</dbReference>
<evidence type="ECO:0000313" key="1">
    <source>
        <dbReference type="EMBL" id="AWB85070.1"/>
    </source>
</evidence>
<reference evidence="2" key="1">
    <citation type="submission" date="2018-01" db="EMBL/GenBank/DDBJ databases">
        <authorList>
            <person name="Li J."/>
        </authorList>
    </citation>
    <scope>NUCLEOTIDE SEQUENCE [LARGE SCALE GENOMIC DNA]</scope>
    <source>
        <strain evidence="2">2184</strain>
    </source>
</reference>
<dbReference type="InterPro" id="IPR023214">
    <property type="entry name" value="HAD_sf"/>
</dbReference>
<accession>A0A2S0WH26</accession>
<dbReference type="Pfam" id="PF00702">
    <property type="entry name" value="Hydrolase"/>
    <property type="match status" value="1"/>
</dbReference>